<keyword evidence="1" id="KW-0472">Membrane</keyword>
<comment type="caution">
    <text evidence="2">The sequence shown here is derived from an EMBL/GenBank/DDBJ whole genome shotgun (WGS) entry which is preliminary data.</text>
</comment>
<protein>
    <submittedName>
        <fullName evidence="2">Uncharacterized protein</fullName>
    </submittedName>
</protein>
<evidence type="ECO:0000256" key="1">
    <source>
        <dbReference type="SAM" id="Phobius"/>
    </source>
</evidence>
<dbReference type="Proteomes" id="UP000562723">
    <property type="component" value="Unassembled WGS sequence"/>
</dbReference>
<feature type="transmembrane region" description="Helical" evidence="1">
    <location>
        <begin position="48"/>
        <end position="67"/>
    </location>
</feature>
<keyword evidence="1" id="KW-0812">Transmembrane</keyword>
<dbReference type="AlphaFoldDB" id="A0AAJ3FUX2"/>
<gene>
    <name evidence="2" type="ORF">HNO85_07830</name>
</gene>
<keyword evidence="1" id="KW-1133">Transmembrane helix</keyword>
<organism evidence="2 3">
    <name type="scientific">Pseudomonas brassicacearum</name>
    <dbReference type="NCBI Taxonomy" id="930166"/>
    <lineage>
        <taxon>Bacteria</taxon>
        <taxon>Pseudomonadati</taxon>
        <taxon>Pseudomonadota</taxon>
        <taxon>Gammaproteobacteria</taxon>
        <taxon>Pseudomonadales</taxon>
        <taxon>Pseudomonadaceae</taxon>
        <taxon>Pseudomonas</taxon>
    </lineage>
</organism>
<proteinExistence type="predicted"/>
<evidence type="ECO:0000313" key="3">
    <source>
        <dbReference type="Proteomes" id="UP000562723"/>
    </source>
</evidence>
<evidence type="ECO:0000313" key="2">
    <source>
        <dbReference type="EMBL" id="NUT80845.1"/>
    </source>
</evidence>
<accession>A0AAJ3FUX2</accession>
<name>A0AAJ3FUX2_9PSED</name>
<dbReference type="EMBL" id="JABFMS010000008">
    <property type="protein sequence ID" value="NUT80845.1"/>
    <property type="molecule type" value="Genomic_DNA"/>
</dbReference>
<reference evidence="2 3" key="1">
    <citation type="journal article" date="2020" name="Front. Plant Sci.">
        <title>Isolation of Rhizosphere Bacteria That Improve Quality and Water Stress Tolerance in Greenhouse Ornamentals.</title>
        <authorList>
            <person name="Nordstedt N.P."/>
            <person name="Jones M.L."/>
        </authorList>
    </citation>
    <scope>NUCLEOTIDE SEQUENCE [LARGE SCALE GENOMIC DNA]</scope>
    <source>
        <strain evidence="2 3">C2F7</strain>
    </source>
</reference>
<feature type="transmembrane region" description="Helical" evidence="1">
    <location>
        <begin position="20"/>
        <end position="42"/>
    </location>
</feature>
<dbReference type="RefSeq" id="WP_175360025.1">
    <property type="nucleotide sequence ID" value="NZ_JABFMS010000008.1"/>
</dbReference>
<sequence>MTKIKLTRLKIKEQVSTDVLKVFALVEKTIMTSVLIMLVFVLLSKVSLVNGLFGWEVLSGLVGYLAVTTKRMYYDEALSELIINSEVDREVLGCAMLSIGYSEKKSMCTYPKKSSVSFLVASQKL</sequence>